<dbReference type="InterPro" id="IPR036638">
    <property type="entry name" value="HLH_DNA-bd_sf"/>
</dbReference>
<dbReference type="PANTHER" id="PTHR46665:SF6">
    <property type="entry name" value="TRANSCRIPTION FACTOR BHLH92"/>
    <property type="match status" value="1"/>
</dbReference>
<dbReference type="AlphaFoldDB" id="A0A7J7P1X1"/>
<name>A0A7J7P1X1_9MAGN</name>
<dbReference type="InterPro" id="IPR011598">
    <property type="entry name" value="bHLH_dom"/>
</dbReference>
<keyword evidence="1" id="KW-0805">Transcription regulation</keyword>
<keyword evidence="3" id="KW-0175">Coiled coil</keyword>
<feature type="coiled-coil region" evidence="3">
    <location>
        <begin position="94"/>
        <end position="121"/>
    </location>
</feature>
<sequence length="210" mass="23848">MNRGAFVVYKEPIERLEQRNPVMVSNERNMNKRMIAFLRALPSTTDNKPKSLEKDRCFGHMVCERLRREKEKQNYAALHPLLPAGTKIDKISIVQMATLQLQDLQNVKEELRKQNYELEKKLCVKEEEKINVAKITLQVKGPSSSMDSMIGVLRCLKSMGLKASTISSLFSTDELSAAMDIETKIEAGLVKKAVESALAEVENKFQSKFL</sequence>
<evidence type="ECO:0000256" key="2">
    <source>
        <dbReference type="ARBA" id="ARBA00023163"/>
    </source>
</evidence>
<keyword evidence="2" id="KW-0804">Transcription</keyword>
<dbReference type="PROSITE" id="PS50888">
    <property type="entry name" value="BHLH"/>
    <property type="match status" value="1"/>
</dbReference>
<evidence type="ECO:0000259" key="4">
    <source>
        <dbReference type="PROSITE" id="PS50888"/>
    </source>
</evidence>
<comment type="caution">
    <text evidence="5">The sequence shown here is derived from an EMBL/GenBank/DDBJ whole genome shotgun (WGS) entry which is preliminary data.</text>
</comment>
<reference evidence="5 6" key="1">
    <citation type="journal article" date="2020" name="IScience">
        <title>Genome Sequencing of the Endangered Kingdonia uniflora (Circaeasteraceae, Ranunculales) Reveals Potential Mechanisms of Evolutionary Specialization.</title>
        <authorList>
            <person name="Sun Y."/>
            <person name="Deng T."/>
            <person name="Zhang A."/>
            <person name="Moore M.J."/>
            <person name="Landis J.B."/>
            <person name="Lin N."/>
            <person name="Zhang H."/>
            <person name="Zhang X."/>
            <person name="Huang J."/>
            <person name="Zhang X."/>
            <person name="Sun H."/>
            <person name="Wang H."/>
        </authorList>
    </citation>
    <scope>NUCLEOTIDE SEQUENCE [LARGE SCALE GENOMIC DNA]</scope>
    <source>
        <strain evidence="5">TB1705</strain>
        <tissue evidence="5">Leaf</tissue>
    </source>
</reference>
<accession>A0A7J7P1X1</accession>
<dbReference type="PANTHER" id="PTHR46665">
    <property type="entry name" value="TRANSCRIPTION FACTOR BHLH041-RELATED-RELATED"/>
    <property type="match status" value="1"/>
</dbReference>
<evidence type="ECO:0000256" key="3">
    <source>
        <dbReference type="SAM" id="Coils"/>
    </source>
</evidence>
<dbReference type="InterPro" id="IPR044658">
    <property type="entry name" value="bHLH92/bHLH041-like"/>
</dbReference>
<evidence type="ECO:0000313" key="6">
    <source>
        <dbReference type="Proteomes" id="UP000541444"/>
    </source>
</evidence>
<dbReference type="EMBL" id="JACGCM010000347">
    <property type="protein sequence ID" value="KAF6173457.1"/>
    <property type="molecule type" value="Genomic_DNA"/>
</dbReference>
<protein>
    <recommendedName>
        <fullName evidence="4">BHLH domain-containing protein</fullName>
    </recommendedName>
</protein>
<evidence type="ECO:0000313" key="5">
    <source>
        <dbReference type="EMBL" id="KAF6173457.1"/>
    </source>
</evidence>
<evidence type="ECO:0000256" key="1">
    <source>
        <dbReference type="ARBA" id="ARBA00023015"/>
    </source>
</evidence>
<dbReference type="Pfam" id="PF00010">
    <property type="entry name" value="HLH"/>
    <property type="match status" value="1"/>
</dbReference>
<proteinExistence type="predicted"/>
<dbReference type="SMART" id="SM00353">
    <property type="entry name" value="HLH"/>
    <property type="match status" value="1"/>
</dbReference>
<dbReference type="Proteomes" id="UP000541444">
    <property type="component" value="Unassembled WGS sequence"/>
</dbReference>
<dbReference type="GO" id="GO:0046983">
    <property type="term" value="F:protein dimerization activity"/>
    <property type="evidence" value="ECO:0007669"/>
    <property type="project" value="InterPro"/>
</dbReference>
<dbReference type="Gene3D" id="4.10.280.10">
    <property type="entry name" value="Helix-loop-helix DNA-binding domain"/>
    <property type="match status" value="1"/>
</dbReference>
<dbReference type="SUPFAM" id="SSF47459">
    <property type="entry name" value="HLH, helix-loop-helix DNA-binding domain"/>
    <property type="match status" value="1"/>
</dbReference>
<dbReference type="OrthoDB" id="1885111at2759"/>
<keyword evidence="6" id="KW-1185">Reference proteome</keyword>
<gene>
    <name evidence="5" type="ORF">GIB67_027152</name>
</gene>
<organism evidence="5 6">
    <name type="scientific">Kingdonia uniflora</name>
    <dbReference type="NCBI Taxonomy" id="39325"/>
    <lineage>
        <taxon>Eukaryota</taxon>
        <taxon>Viridiplantae</taxon>
        <taxon>Streptophyta</taxon>
        <taxon>Embryophyta</taxon>
        <taxon>Tracheophyta</taxon>
        <taxon>Spermatophyta</taxon>
        <taxon>Magnoliopsida</taxon>
        <taxon>Ranunculales</taxon>
        <taxon>Circaeasteraceae</taxon>
        <taxon>Kingdonia</taxon>
    </lineage>
</organism>
<feature type="domain" description="BHLH" evidence="4">
    <location>
        <begin position="55"/>
        <end position="104"/>
    </location>
</feature>